<dbReference type="EMBL" id="JACDUS010000009">
    <property type="protein sequence ID" value="MBA2882446.1"/>
    <property type="molecule type" value="Genomic_DNA"/>
</dbReference>
<evidence type="ECO:0000259" key="1">
    <source>
        <dbReference type="Pfam" id="PF21349"/>
    </source>
</evidence>
<dbReference type="AlphaFoldDB" id="A0A7W0CB11"/>
<name>A0A7W0CB11_9BACT</name>
<sequence>MPSWKCSNCGYTFDADAPPKQCPSCKEKCEFVDNSCYTPDCADSGRDDRIGSKR</sequence>
<proteinExistence type="predicted"/>
<dbReference type="InterPro" id="IPR048574">
    <property type="entry name" value="RUBY_RBDX"/>
</dbReference>
<dbReference type="Pfam" id="PF21349">
    <property type="entry name" value="RUBY_RBDX"/>
    <property type="match status" value="1"/>
</dbReference>
<evidence type="ECO:0000313" key="3">
    <source>
        <dbReference type="Proteomes" id="UP000525298"/>
    </source>
</evidence>
<dbReference type="Proteomes" id="UP000525298">
    <property type="component" value="Unassembled WGS sequence"/>
</dbReference>
<feature type="domain" description="Rubrerythrin rubredoxin-like" evidence="1">
    <location>
        <begin position="4"/>
        <end position="30"/>
    </location>
</feature>
<organism evidence="2 3">
    <name type="scientific">Desulfosalsimonas propionicica</name>
    <dbReference type="NCBI Taxonomy" id="332175"/>
    <lineage>
        <taxon>Bacteria</taxon>
        <taxon>Pseudomonadati</taxon>
        <taxon>Thermodesulfobacteriota</taxon>
        <taxon>Desulfobacteria</taxon>
        <taxon>Desulfobacterales</taxon>
        <taxon>Desulfosalsimonadaceae</taxon>
        <taxon>Desulfosalsimonas</taxon>
    </lineage>
</organism>
<reference evidence="2 3" key="1">
    <citation type="submission" date="2020-07" db="EMBL/GenBank/DDBJ databases">
        <title>Genomic Encyclopedia of Type Strains, Phase IV (KMG-IV): sequencing the most valuable type-strain genomes for metagenomic binning, comparative biology and taxonomic classification.</title>
        <authorList>
            <person name="Goeker M."/>
        </authorList>
    </citation>
    <scope>NUCLEOTIDE SEQUENCE [LARGE SCALE GENOMIC DNA]</scope>
    <source>
        <strain evidence="2 3">DSM 17721</strain>
    </source>
</reference>
<dbReference type="SUPFAM" id="SSF57802">
    <property type="entry name" value="Rubredoxin-like"/>
    <property type="match status" value="1"/>
</dbReference>
<comment type="caution">
    <text evidence="2">The sequence shown here is derived from an EMBL/GenBank/DDBJ whole genome shotgun (WGS) entry which is preliminary data.</text>
</comment>
<dbReference type="Gene3D" id="2.20.28.10">
    <property type="match status" value="1"/>
</dbReference>
<keyword evidence="3" id="KW-1185">Reference proteome</keyword>
<dbReference type="RefSeq" id="WP_181552076.1">
    <property type="nucleotide sequence ID" value="NZ_JACDUS010000009.1"/>
</dbReference>
<evidence type="ECO:0000313" key="2">
    <source>
        <dbReference type="EMBL" id="MBA2882446.1"/>
    </source>
</evidence>
<gene>
    <name evidence="2" type="ORF">HNR65_002793</name>
</gene>
<protein>
    <submittedName>
        <fullName evidence="2">Rubredoxin</fullName>
    </submittedName>
</protein>
<accession>A0A7W0CB11</accession>